<dbReference type="PANTHER" id="PTHR10903">
    <property type="entry name" value="GTPASE, IMAP FAMILY MEMBER-RELATED"/>
    <property type="match status" value="1"/>
</dbReference>
<feature type="domain" description="AIG1-type G" evidence="17">
    <location>
        <begin position="15"/>
        <end position="214"/>
    </location>
</feature>
<dbReference type="AlphaFoldDB" id="A0A8P4GDA5"/>
<dbReference type="GO" id="GO:0005829">
    <property type="term" value="C:cytosol"/>
    <property type="evidence" value="ECO:0007669"/>
    <property type="project" value="UniProtKB-SubCell"/>
</dbReference>
<accession>A0A8P4GDA5</accession>
<dbReference type="GO" id="GO:0005739">
    <property type="term" value="C:mitochondrion"/>
    <property type="evidence" value="ECO:0007669"/>
    <property type="project" value="UniProtKB-SubCell"/>
</dbReference>
<evidence type="ECO:0000256" key="4">
    <source>
        <dbReference type="ARBA" id="ARBA00004555"/>
    </source>
</evidence>
<sequence>MASKLLHPQYQQCKDQELQIVIVGKTGVGKSSTGNTILMKTAFQTRIQPSSVTQACKKEKGELDGQKLAVVDTPGLFGGTKSDIKVMEEIKKTVLSALDGPVVFLVVLELGELTEDERKTVKLLQKTFSREAAHHTMALFTRGDDLKEQGGSIEDFIGANPALRDFVRECRGGYHVFENIDGDPSQVVELLQKINSIVRRNGESYNLKTPATEEAERRPGFIKVCLQGAFTGACTLVTLCFIIDARNIPKEVVVVGGVIGGVVGAAVGAVQYVGS</sequence>
<proteinExistence type="inferred from homology"/>
<reference evidence="18" key="2">
    <citation type="submission" date="2025-09" db="UniProtKB">
        <authorList>
            <consortium name="Ensembl"/>
        </authorList>
    </citation>
    <scope>IDENTIFICATION</scope>
</reference>
<comment type="subcellular location">
    <subcellularLocation>
        <location evidence="3">Cytoplasm</location>
        <location evidence="3">Cytosol</location>
    </subcellularLocation>
    <subcellularLocation>
        <location evidence="2">Endoplasmic reticulum</location>
    </subcellularLocation>
    <subcellularLocation>
        <location evidence="4">Golgi apparatus</location>
    </subcellularLocation>
    <subcellularLocation>
        <location evidence="1">Mitochondrion</location>
    </subcellularLocation>
</comment>
<evidence type="ECO:0000256" key="10">
    <source>
        <dbReference type="ARBA" id="ARBA00023034"/>
    </source>
</evidence>
<evidence type="ECO:0000256" key="3">
    <source>
        <dbReference type="ARBA" id="ARBA00004514"/>
    </source>
</evidence>
<evidence type="ECO:0000256" key="13">
    <source>
        <dbReference type="ARBA" id="ARBA00056809"/>
    </source>
</evidence>
<evidence type="ECO:0000256" key="12">
    <source>
        <dbReference type="ARBA" id="ARBA00023134"/>
    </source>
</evidence>
<dbReference type="InterPro" id="IPR045058">
    <property type="entry name" value="GIMA/IAN/Toc"/>
</dbReference>
<dbReference type="Gene3D" id="3.40.50.300">
    <property type="entry name" value="P-loop containing nucleotide triphosphate hydrolases"/>
    <property type="match status" value="1"/>
</dbReference>
<evidence type="ECO:0000256" key="5">
    <source>
        <dbReference type="ARBA" id="ARBA00008535"/>
    </source>
</evidence>
<evidence type="ECO:0000256" key="11">
    <source>
        <dbReference type="ARBA" id="ARBA00023128"/>
    </source>
</evidence>
<evidence type="ECO:0000313" key="18">
    <source>
        <dbReference type="Ensembl" id="ENSDLAP00005075562.1"/>
    </source>
</evidence>
<organism evidence="18 19">
    <name type="scientific">Dicentrarchus labrax</name>
    <name type="common">European seabass</name>
    <name type="synonym">Morone labrax</name>
    <dbReference type="NCBI Taxonomy" id="13489"/>
    <lineage>
        <taxon>Eukaryota</taxon>
        <taxon>Metazoa</taxon>
        <taxon>Chordata</taxon>
        <taxon>Craniata</taxon>
        <taxon>Vertebrata</taxon>
        <taxon>Euteleostomi</taxon>
        <taxon>Actinopterygii</taxon>
        <taxon>Neopterygii</taxon>
        <taxon>Teleostei</taxon>
        <taxon>Neoteleostei</taxon>
        <taxon>Acanthomorphata</taxon>
        <taxon>Eupercaria</taxon>
        <taxon>Moronidae</taxon>
        <taxon>Dicentrarchus</taxon>
    </lineage>
</organism>
<keyword evidence="9" id="KW-0256">Endoplasmic reticulum</keyword>
<dbReference type="GO" id="GO:0005783">
    <property type="term" value="C:endoplasmic reticulum"/>
    <property type="evidence" value="ECO:0007669"/>
    <property type="project" value="UniProtKB-SubCell"/>
</dbReference>
<dbReference type="Proteomes" id="UP000694389">
    <property type="component" value="Unassembled WGS sequence"/>
</dbReference>
<keyword evidence="8" id="KW-0547">Nucleotide-binding</keyword>
<feature type="transmembrane region" description="Helical" evidence="16">
    <location>
        <begin position="252"/>
        <end position="273"/>
    </location>
</feature>
<protein>
    <recommendedName>
        <fullName evidence="14">GTPase IMAP family member 8</fullName>
    </recommendedName>
    <alternativeName>
        <fullName evidence="15">Immune-associated nucleotide-binding protein 9</fullName>
    </alternativeName>
</protein>
<reference evidence="18" key="1">
    <citation type="submission" date="2025-08" db="UniProtKB">
        <authorList>
            <consortium name="Ensembl"/>
        </authorList>
    </citation>
    <scope>IDENTIFICATION</scope>
</reference>
<dbReference type="PROSITE" id="PS51720">
    <property type="entry name" value="G_AIG1"/>
    <property type="match status" value="1"/>
</dbReference>
<evidence type="ECO:0000256" key="1">
    <source>
        <dbReference type="ARBA" id="ARBA00004173"/>
    </source>
</evidence>
<evidence type="ECO:0000256" key="14">
    <source>
        <dbReference type="ARBA" id="ARBA00073539"/>
    </source>
</evidence>
<dbReference type="GO" id="GO:0005525">
    <property type="term" value="F:GTP binding"/>
    <property type="evidence" value="ECO:0007669"/>
    <property type="project" value="UniProtKB-KW"/>
</dbReference>
<dbReference type="InterPro" id="IPR006703">
    <property type="entry name" value="G_AIG1"/>
</dbReference>
<dbReference type="PANTHER" id="PTHR10903:SF186">
    <property type="entry name" value="GTPASE IMAP FAMILY MEMBER 4-LIKE-RELATED"/>
    <property type="match status" value="1"/>
</dbReference>
<dbReference type="Pfam" id="PF04548">
    <property type="entry name" value="AIG1"/>
    <property type="match status" value="1"/>
</dbReference>
<comment type="function">
    <text evidence="13">Exerts an anti-apoptotic effect in the immune system and is involved in responses to infections.</text>
</comment>
<keyword evidence="16" id="KW-0812">Transmembrane</keyword>
<keyword evidence="10" id="KW-0333">Golgi apparatus</keyword>
<keyword evidence="19" id="KW-1185">Reference proteome</keyword>
<keyword evidence="16" id="KW-0472">Membrane</keyword>
<dbReference type="GeneTree" id="ENSGT01120000271858"/>
<evidence type="ECO:0000256" key="6">
    <source>
        <dbReference type="ARBA" id="ARBA00022490"/>
    </source>
</evidence>
<evidence type="ECO:0000256" key="8">
    <source>
        <dbReference type="ARBA" id="ARBA00022741"/>
    </source>
</evidence>
<evidence type="ECO:0000259" key="17">
    <source>
        <dbReference type="PROSITE" id="PS51720"/>
    </source>
</evidence>
<keyword evidence="11" id="KW-0496">Mitochondrion</keyword>
<comment type="similarity">
    <text evidence="5">Belongs to the TRAFAC class TrmE-Era-EngA-EngB-Septin-like GTPase superfamily. AIG1/Toc34/Toc159-like paraseptin GTPase family. IAN subfamily.</text>
</comment>
<keyword evidence="12" id="KW-0342">GTP-binding</keyword>
<evidence type="ECO:0000256" key="15">
    <source>
        <dbReference type="ARBA" id="ARBA00077278"/>
    </source>
</evidence>
<keyword evidence="6" id="KW-0963">Cytoplasm</keyword>
<evidence type="ECO:0000256" key="2">
    <source>
        <dbReference type="ARBA" id="ARBA00004240"/>
    </source>
</evidence>
<dbReference type="Ensembl" id="ENSDLAT00005077996.1">
    <property type="protein sequence ID" value="ENSDLAP00005075562.1"/>
    <property type="gene ID" value="ENSDLAG00005026598.1"/>
</dbReference>
<keyword evidence="7" id="KW-0677">Repeat</keyword>
<evidence type="ECO:0000256" key="16">
    <source>
        <dbReference type="SAM" id="Phobius"/>
    </source>
</evidence>
<dbReference type="FunFam" id="3.40.50.300:FF:000536">
    <property type="entry name" value="GTPase IMAP family member 8"/>
    <property type="match status" value="1"/>
</dbReference>
<dbReference type="InterPro" id="IPR027417">
    <property type="entry name" value="P-loop_NTPase"/>
</dbReference>
<feature type="transmembrane region" description="Helical" evidence="16">
    <location>
        <begin position="226"/>
        <end position="245"/>
    </location>
</feature>
<dbReference type="SUPFAM" id="SSF52540">
    <property type="entry name" value="P-loop containing nucleoside triphosphate hydrolases"/>
    <property type="match status" value="1"/>
</dbReference>
<name>A0A8P4GDA5_DICLA</name>
<dbReference type="GO" id="GO:0005794">
    <property type="term" value="C:Golgi apparatus"/>
    <property type="evidence" value="ECO:0007669"/>
    <property type="project" value="UniProtKB-SubCell"/>
</dbReference>
<evidence type="ECO:0000313" key="19">
    <source>
        <dbReference type="Proteomes" id="UP000694389"/>
    </source>
</evidence>
<keyword evidence="16" id="KW-1133">Transmembrane helix</keyword>
<evidence type="ECO:0000256" key="7">
    <source>
        <dbReference type="ARBA" id="ARBA00022737"/>
    </source>
</evidence>
<evidence type="ECO:0000256" key="9">
    <source>
        <dbReference type="ARBA" id="ARBA00022824"/>
    </source>
</evidence>